<comment type="caution">
    <text evidence="3">The sequence shown here is derived from an EMBL/GenBank/DDBJ whole genome shotgun (WGS) entry which is preliminary data.</text>
</comment>
<dbReference type="AlphaFoldDB" id="A0A7I8V9F1"/>
<reference evidence="3 4" key="1">
    <citation type="submission" date="2020-08" db="EMBL/GenBank/DDBJ databases">
        <authorList>
            <person name="Hejnol A."/>
        </authorList>
    </citation>
    <scope>NUCLEOTIDE SEQUENCE [LARGE SCALE GENOMIC DNA]</scope>
</reference>
<proteinExistence type="predicted"/>
<feature type="coiled-coil region" evidence="1">
    <location>
        <begin position="34"/>
        <end position="75"/>
    </location>
</feature>
<sequence>MSNIEGTSDFNDPNEFSNINSKLDEEMGTNNQSIIKLINILEKKDNELKSLADENNDLKKELKSFNSQLSALTIELYQLAGNEDGLSHIKGHNEIAKSHSFKKNGYTSKIFECFSNIAERYEKKLEEKDDFIRTIENENLRYKVKIIEFTKKLQRICQINKATTELVTPIKTRQQVKSQLYNLLSEVNITATSRSSLLNQSSSIETEEDGISRDMLGDDSLSDYSFECQMCSKRFLMIDSLQKHYLQCNGVIGQSQRLDYSQYNSLDTT</sequence>
<evidence type="ECO:0000313" key="3">
    <source>
        <dbReference type="EMBL" id="CAD5112879.1"/>
    </source>
</evidence>
<protein>
    <submittedName>
        <fullName evidence="3">DgyrCDS2090</fullName>
    </submittedName>
</protein>
<name>A0A7I8V9F1_9ANNE</name>
<keyword evidence="4" id="KW-1185">Reference proteome</keyword>
<evidence type="ECO:0000256" key="1">
    <source>
        <dbReference type="SAM" id="Coils"/>
    </source>
</evidence>
<gene>
    <name evidence="3" type="ORF">DGYR_LOCUS1946</name>
</gene>
<feature type="region of interest" description="Disordered" evidence="2">
    <location>
        <begin position="1"/>
        <end position="21"/>
    </location>
</feature>
<dbReference type="Proteomes" id="UP000549394">
    <property type="component" value="Unassembled WGS sequence"/>
</dbReference>
<accession>A0A7I8V9F1</accession>
<keyword evidence="1" id="KW-0175">Coiled coil</keyword>
<evidence type="ECO:0000313" key="4">
    <source>
        <dbReference type="Proteomes" id="UP000549394"/>
    </source>
</evidence>
<evidence type="ECO:0000256" key="2">
    <source>
        <dbReference type="SAM" id="MobiDB-lite"/>
    </source>
</evidence>
<dbReference type="EMBL" id="CAJFCJ010000003">
    <property type="protein sequence ID" value="CAD5112879.1"/>
    <property type="molecule type" value="Genomic_DNA"/>
</dbReference>
<organism evidence="3 4">
    <name type="scientific">Dimorphilus gyrociliatus</name>
    <dbReference type="NCBI Taxonomy" id="2664684"/>
    <lineage>
        <taxon>Eukaryota</taxon>
        <taxon>Metazoa</taxon>
        <taxon>Spiralia</taxon>
        <taxon>Lophotrochozoa</taxon>
        <taxon>Annelida</taxon>
        <taxon>Polychaeta</taxon>
        <taxon>Polychaeta incertae sedis</taxon>
        <taxon>Dinophilidae</taxon>
        <taxon>Dimorphilus</taxon>
    </lineage>
</organism>